<dbReference type="InterPro" id="IPR032337">
    <property type="entry name" value="RPRD1A/B_C"/>
</dbReference>
<feature type="region of interest" description="Disordered" evidence="6">
    <location>
        <begin position="291"/>
        <end position="323"/>
    </location>
</feature>
<dbReference type="AlphaFoldDB" id="A0A8S1DFP1"/>
<dbReference type="GO" id="GO:0031124">
    <property type="term" value="P:mRNA 3'-end processing"/>
    <property type="evidence" value="ECO:0007669"/>
    <property type="project" value="TreeGrafter"/>
</dbReference>
<feature type="compositionally biased region" description="Pro residues" evidence="6">
    <location>
        <begin position="439"/>
        <end position="448"/>
    </location>
</feature>
<evidence type="ECO:0000256" key="6">
    <source>
        <dbReference type="SAM" id="MobiDB-lite"/>
    </source>
</evidence>
<keyword evidence="2" id="KW-0597">Phosphoprotein</keyword>
<gene>
    <name evidence="8" type="ORF">CLODIP_2_CD15095</name>
</gene>
<evidence type="ECO:0000313" key="8">
    <source>
        <dbReference type="EMBL" id="CAB3378662.1"/>
    </source>
</evidence>
<dbReference type="Gene3D" id="1.25.40.90">
    <property type="match status" value="1"/>
</dbReference>
<dbReference type="Gene3D" id="6.10.250.2560">
    <property type="match status" value="1"/>
</dbReference>
<protein>
    <recommendedName>
        <fullName evidence="5">Regulation of nuclear pre-mRNA domain-containing protein 2</fullName>
    </recommendedName>
</protein>
<reference evidence="8 9" key="1">
    <citation type="submission" date="2020-04" db="EMBL/GenBank/DDBJ databases">
        <authorList>
            <person name="Alioto T."/>
            <person name="Alioto T."/>
            <person name="Gomez Garrido J."/>
        </authorList>
    </citation>
    <scope>NUCLEOTIDE SEQUENCE [LARGE SCALE GENOMIC DNA]</scope>
</reference>
<evidence type="ECO:0000256" key="5">
    <source>
        <dbReference type="ARBA" id="ARBA00067342"/>
    </source>
</evidence>
<organism evidence="8 9">
    <name type="scientific">Cloeon dipterum</name>
    <dbReference type="NCBI Taxonomy" id="197152"/>
    <lineage>
        <taxon>Eukaryota</taxon>
        <taxon>Metazoa</taxon>
        <taxon>Ecdysozoa</taxon>
        <taxon>Arthropoda</taxon>
        <taxon>Hexapoda</taxon>
        <taxon>Insecta</taxon>
        <taxon>Pterygota</taxon>
        <taxon>Palaeoptera</taxon>
        <taxon>Ephemeroptera</taxon>
        <taxon>Pisciforma</taxon>
        <taxon>Baetidae</taxon>
        <taxon>Cloeon</taxon>
    </lineage>
</organism>
<comment type="caution">
    <text evidence="8">The sequence shown here is derived from an EMBL/GenBank/DDBJ whole genome shotgun (WGS) entry which is preliminary data.</text>
</comment>
<dbReference type="PANTHER" id="PTHR12460">
    <property type="entry name" value="CYCLIN-DEPENDENT KINASE INHIBITOR-RELATED PROTEIN"/>
    <property type="match status" value="1"/>
</dbReference>
<feature type="compositionally biased region" description="Low complexity" evidence="6">
    <location>
        <begin position="697"/>
        <end position="707"/>
    </location>
</feature>
<evidence type="ECO:0000256" key="2">
    <source>
        <dbReference type="ARBA" id="ARBA00022553"/>
    </source>
</evidence>
<dbReference type="Pfam" id="PF04818">
    <property type="entry name" value="CID"/>
    <property type="match status" value="1"/>
</dbReference>
<evidence type="ECO:0000259" key="7">
    <source>
        <dbReference type="PROSITE" id="PS51391"/>
    </source>
</evidence>
<dbReference type="PROSITE" id="PS51391">
    <property type="entry name" value="CID"/>
    <property type="match status" value="1"/>
</dbReference>
<feature type="compositionally biased region" description="Pro residues" evidence="6">
    <location>
        <begin position="622"/>
        <end position="639"/>
    </location>
</feature>
<name>A0A8S1DFP1_9INSE</name>
<keyword evidence="1" id="KW-0488">Methylation</keyword>
<proteinExistence type="predicted"/>
<dbReference type="Proteomes" id="UP000494165">
    <property type="component" value="Unassembled WGS sequence"/>
</dbReference>
<feature type="compositionally biased region" description="Acidic residues" evidence="6">
    <location>
        <begin position="595"/>
        <end position="604"/>
    </location>
</feature>
<dbReference type="EMBL" id="CADEPI010000169">
    <property type="protein sequence ID" value="CAB3378662.1"/>
    <property type="molecule type" value="Genomic_DNA"/>
</dbReference>
<feature type="region of interest" description="Disordered" evidence="6">
    <location>
        <begin position="590"/>
        <end position="707"/>
    </location>
</feature>
<accession>A0A8S1DFP1</accession>
<comment type="subunit">
    <text evidence="4">Associates with the RNA polymerase II complex.</text>
</comment>
<dbReference type="CDD" id="cd16981">
    <property type="entry name" value="CID_RPRD_like"/>
    <property type="match status" value="1"/>
</dbReference>
<evidence type="ECO:0000256" key="3">
    <source>
        <dbReference type="ARBA" id="ARBA00022990"/>
    </source>
</evidence>
<sequence length="760" mass="84995">MHYLKDKAFSMEKPDPLKSKMSEHHFSEAHFEKSLSNLKNTQESISGLSTWCLQHKQHHKKIVTCWFKVMKKAKMENRLILFYLANDVIQYSKKKNYDFINTWALFLQRAVTLVRDDKIKNNITRIFKIWGERGVYDEAFIADLSNLLDCQKGVSSDTAKLVAEFQPLRLVDKIRGCKILEDDTDLKLKHIKDFPLDLTNADTLRSSLKDRRHGADLVTEVDQGMAKIQCYVASLKEEIKERGKLIEFLEQGDVFYEHQKGEAKIVVTAYKNFGIKVKKLKKSAEELLPTLASPVPSPDINAPSPSGSDDLQLPDPPGQAAGQANTQLNYDLHTFSQGTPDRGMGMGSFIGSSMTFDFESFREPPPNMPPMDNGTPNKQIEVIGSSNSGGKKLEDGFVIDDFLKSLNPTSNALMPAKRQPPLPPMPQHISAPLLNNFSAPPPPPPPEPSRQSGYNHMADRHDWDVNKEWKMPRNSWNDGPEHDWAAPEKKMKFDEGPVSPPMFEKEGFNQPVQYDDRTGVVPEDIDHRGGRVKKDIDHRNLISLTGPLNAAVKLNRMGAEDMDLRSIPPLLSKKVEPPPGMLNKEVRRDMNMESVDMELSDEEPIPSKRKRNGSDGSKGPLLPTPPSGDAPEWNPPPPGAEEEPHFPPQPEFEDMNARGQLPGGPPPLAEPFGCQPDDMFSGEGAFGEPPMHGGSPGSFSGPFGAGPFRPLAPYGKYNPGYTPGYTNRGAMMRGSSPRFRGPHPMRPFRGNRARSNFPRW</sequence>
<keyword evidence="3" id="KW-0007">Acetylation</keyword>
<dbReference type="SUPFAM" id="SSF48464">
    <property type="entry name" value="ENTH/VHS domain"/>
    <property type="match status" value="1"/>
</dbReference>
<dbReference type="GO" id="GO:0000993">
    <property type="term" value="F:RNA polymerase II complex binding"/>
    <property type="evidence" value="ECO:0007669"/>
    <property type="project" value="TreeGrafter"/>
</dbReference>
<dbReference type="OrthoDB" id="10069473at2759"/>
<dbReference type="InterPro" id="IPR006569">
    <property type="entry name" value="CID_dom"/>
</dbReference>
<dbReference type="InterPro" id="IPR008942">
    <property type="entry name" value="ENTH_VHS"/>
</dbReference>
<keyword evidence="9" id="KW-1185">Reference proteome</keyword>
<feature type="region of interest" description="Disordered" evidence="6">
    <location>
        <begin position="726"/>
        <end position="760"/>
    </location>
</feature>
<dbReference type="SMART" id="SM00582">
    <property type="entry name" value="RPR"/>
    <property type="match status" value="1"/>
</dbReference>
<feature type="domain" description="CID" evidence="7">
    <location>
        <begin position="23"/>
        <end position="152"/>
    </location>
</feature>
<dbReference type="FunFam" id="1.25.40.90:FF:000020">
    <property type="entry name" value="regulation of nuclear pre-mRNA domain-containing protein 2 isoform X1"/>
    <property type="match status" value="1"/>
</dbReference>
<dbReference type="PANTHER" id="PTHR12460:SF40">
    <property type="entry name" value="REGULATION OF NUCLEAR PRE-MRNA DOMAIN-CONTAINING PROTEIN 2"/>
    <property type="match status" value="1"/>
</dbReference>
<evidence type="ECO:0000313" key="9">
    <source>
        <dbReference type="Proteomes" id="UP000494165"/>
    </source>
</evidence>
<feature type="region of interest" description="Disordered" evidence="6">
    <location>
        <begin position="435"/>
        <end position="455"/>
    </location>
</feature>
<evidence type="ECO:0000256" key="1">
    <source>
        <dbReference type="ARBA" id="ARBA00022481"/>
    </source>
</evidence>
<dbReference type="Pfam" id="PF16566">
    <property type="entry name" value="CREPT"/>
    <property type="match status" value="1"/>
</dbReference>
<evidence type="ECO:0000256" key="4">
    <source>
        <dbReference type="ARBA" id="ARBA00062892"/>
    </source>
</evidence>